<dbReference type="Pfam" id="PF01668">
    <property type="entry name" value="SmpB"/>
    <property type="match status" value="1"/>
</dbReference>
<dbReference type="GO" id="GO:0070929">
    <property type="term" value="P:trans-translation"/>
    <property type="evidence" value="ECO:0007669"/>
    <property type="project" value="UniProtKB-UniRule"/>
</dbReference>
<keyword evidence="2 3" id="KW-0694">RNA-binding</keyword>
<comment type="function">
    <text evidence="3">Required for rescue of stalled ribosomes mediated by trans-translation. Binds to transfer-messenger RNA (tmRNA), required for stable association of tmRNA with ribosomes. tmRNA and SmpB together mimic tRNA shape, replacing the anticodon stem-loop with SmpB. tmRNA is encoded by the ssrA gene; the 2 termini fold to resemble tRNA(Ala) and it encodes a 'tag peptide', a short internal open reading frame. During trans-translation Ala-aminoacylated tmRNA acts like a tRNA, entering the A-site of stalled ribosomes, displacing the stalled mRNA. The ribosome then switches to translate the ORF on the tmRNA; the nascent peptide is terminated with the 'tag peptide' encoded by the tmRNA and targeted for degradation. The ribosome is freed to recommence translation, which seems to be the essential function of trans-translation.</text>
</comment>
<dbReference type="PANTHER" id="PTHR30308">
    <property type="entry name" value="TMRNA-BINDING COMPONENT OF TRANS-TRANSLATION TAGGING COMPLEX"/>
    <property type="match status" value="1"/>
</dbReference>
<comment type="subcellular location">
    <subcellularLocation>
        <location evidence="3">Cytoplasm</location>
    </subcellularLocation>
    <text evidence="3">The tmRNA-SmpB complex associates with stalled 70S ribosomes.</text>
</comment>
<gene>
    <name evidence="3 4" type="primary">smpB</name>
    <name evidence="4" type="ORF">EQP59_10370</name>
</gene>
<dbReference type="GO" id="GO:0003723">
    <property type="term" value="F:RNA binding"/>
    <property type="evidence" value="ECO:0007669"/>
    <property type="project" value="UniProtKB-UniRule"/>
</dbReference>
<dbReference type="AlphaFoldDB" id="A0A3R5UWV2"/>
<evidence type="ECO:0000313" key="5">
    <source>
        <dbReference type="Proteomes" id="UP000287701"/>
    </source>
</evidence>
<dbReference type="InterPro" id="IPR020081">
    <property type="entry name" value="SsrA-bd_prot_CS"/>
</dbReference>
<evidence type="ECO:0000256" key="2">
    <source>
        <dbReference type="ARBA" id="ARBA00022884"/>
    </source>
</evidence>
<name>A0A3R5UWV2_ORNRH</name>
<reference evidence="4 5" key="1">
    <citation type="submission" date="2019-01" db="EMBL/GenBank/DDBJ databases">
        <title>Whole Genome of Ornithobacterium rhinotracheale FARPER-174b.</title>
        <authorList>
            <person name="Tataje-Lavanda L.A."/>
            <person name="Montalvan A."/>
            <person name="Montesinos R."/>
            <person name="Zimic M."/>
            <person name="Fernandez-Sanchez M."/>
            <person name="Fernandez-Diaz M."/>
        </authorList>
    </citation>
    <scope>NUCLEOTIDE SEQUENCE [LARGE SCALE GENOMIC DNA]</scope>
    <source>
        <strain evidence="4 5">FARPER-174b</strain>
    </source>
</reference>
<dbReference type="Gene3D" id="2.40.280.10">
    <property type="match status" value="1"/>
</dbReference>
<dbReference type="Proteomes" id="UP000287701">
    <property type="component" value="Chromosome"/>
</dbReference>
<dbReference type="GO" id="GO:0070930">
    <property type="term" value="P:trans-translation-dependent protein tagging"/>
    <property type="evidence" value="ECO:0007669"/>
    <property type="project" value="TreeGrafter"/>
</dbReference>
<dbReference type="GO" id="GO:0005829">
    <property type="term" value="C:cytosol"/>
    <property type="evidence" value="ECO:0007669"/>
    <property type="project" value="TreeGrafter"/>
</dbReference>
<dbReference type="InterPro" id="IPR023620">
    <property type="entry name" value="SmpB"/>
</dbReference>
<dbReference type="OrthoDB" id="9805462at2"/>
<sequence>MIQKQVNIKNKKARFNYELIEEFTAGIQLMGTEIKSIRMGKASIAESFCEVKNGEVFIVNMHINEYDWGTHFNHKIKRDRKLLLHKREIQKLDRKTKESGLTIVPTLLYINSKGYAKLKIYLAKGKKLFDKRQVLKEKDIKRNLDRIQKIF</sequence>
<keyword evidence="1 3" id="KW-0963">Cytoplasm</keyword>
<dbReference type="CDD" id="cd09294">
    <property type="entry name" value="SmpB"/>
    <property type="match status" value="1"/>
</dbReference>
<evidence type="ECO:0000256" key="3">
    <source>
        <dbReference type="HAMAP-Rule" id="MF_00023"/>
    </source>
</evidence>
<dbReference type="InterPro" id="IPR000037">
    <property type="entry name" value="SsrA-bd_prot"/>
</dbReference>
<organism evidence="4 5">
    <name type="scientific">Ornithobacterium rhinotracheale</name>
    <dbReference type="NCBI Taxonomy" id="28251"/>
    <lineage>
        <taxon>Bacteria</taxon>
        <taxon>Pseudomonadati</taxon>
        <taxon>Bacteroidota</taxon>
        <taxon>Flavobacteriia</taxon>
        <taxon>Flavobacteriales</taxon>
        <taxon>Weeksellaceae</taxon>
        <taxon>Ornithobacterium</taxon>
    </lineage>
</organism>
<accession>A0A3R5UWV2</accession>
<dbReference type="EMBL" id="CP035107">
    <property type="protein sequence ID" value="QAR31713.1"/>
    <property type="molecule type" value="Genomic_DNA"/>
</dbReference>
<dbReference type="NCBIfam" id="TIGR00086">
    <property type="entry name" value="smpB"/>
    <property type="match status" value="1"/>
</dbReference>
<proteinExistence type="inferred from homology"/>
<protein>
    <recommendedName>
        <fullName evidence="3">SsrA-binding protein</fullName>
    </recommendedName>
    <alternativeName>
        <fullName evidence="3">Small protein B</fullName>
    </alternativeName>
</protein>
<dbReference type="PROSITE" id="PS01317">
    <property type="entry name" value="SSRP"/>
    <property type="match status" value="1"/>
</dbReference>
<evidence type="ECO:0000313" key="4">
    <source>
        <dbReference type="EMBL" id="QAR31713.1"/>
    </source>
</evidence>
<evidence type="ECO:0000256" key="1">
    <source>
        <dbReference type="ARBA" id="ARBA00022490"/>
    </source>
</evidence>
<dbReference type="SUPFAM" id="SSF74982">
    <property type="entry name" value="Small protein B (SmpB)"/>
    <property type="match status" value="1"/>
</dbReference>
<comment type="similarity">
    <text evidence="3">Belongs to the SmpB family.</text>
</comment>
<dbReference type="NCBIfam" id="NF003843">
    <property type="entry name" value="PRK05422.1"/>
    <property type="match status" value="1"/>
</dbReference>
<dbReference type="HAMAP" id="MF_00023">
    <property type="entry name" value="SmpB"/>
    <property type="match status" value="1"/>
</dbReference>
<dbReference type="PANTHER" id="PTHR30308:SF2">
    <property type="entry name" value="SSRA-BINDING PROTEIN"/>
    <property type="match status" value="1"/>
</dbReference>